<dbReference type="EMBL" id="JANBPW010000590">
    <property type="protein sequence ID" value="KAJ1948922.1"/>
    <property type="molecule type" value="Genomic_DNA"/>
</dbReference>
<evidence type="ECO:0000313" key="2">
    <source>
        <dbReference type="Proteomes" id="UP001150603"/>
    </source>
</evidence>
<keyword evidence="2" id="KW-1185">Reference proteome</keyword>
<name>A0ACC1JE93_9FUNG</name>
<proteinExistence type="predicted"/>
<organism evidence="1 2">
    <name type="scientific">Linderina macrospora</name>
    <dbReference type="NCBI Taxonomy" id="4868"/>
    <lineage>
        <taxon>Eukaryota</taxon>
        <taxon>Fungi</taxon>
        <taxon>Fungi incertae sedis</taxon>
        <taxon>Zoopagomycota</taxon>
        <taxon>Kickxellomycotina</taxon>
        <taxon>Kickxellomycetes</taxon>
        <taxon>Kickxellales</taxon>
        <taxon>Kickxellaceae</taxon>
        <taxon>Linderina</taxon>
    </lineage>
</organism>
<sequence length="851" mass="93660">MRASEEFLKKLPEFTSETFLEFLLKFYKENDISGNFSKKPVFDDKHIDLYRFFCEVIRSGGLEQVHTKRIWRQVAKDSGLPDIPTLPPLLSRWYKSWLQPLEQLRVFPPGHPKHTGIHANFSLKKRKKDTLNSPGSTPGPGGIERSFSVSADSSKRMKMYSPLTNGALSANASPAHHTPPPPSQLMQGVGIPPPMNMSASLSSLPTLPTNGLASTPTRPASQIAMGGTSNTQSPVTPKPAQPIAQQSDVQVLTIPAPPPGPKPLNWFPLERTVDTWGGVDLHSAAMCRPRLRLPNLGDYGSIDIRALTLSIESGITMEVTNALNTLIQATAHPDTVLPLRQCDELAEALFDIIESIKLPFAPTERKSAEPGQEQEQEQKQKQGQKATVQGTYSADTQLFTDSYDGAVDEGGMIGDDIQDETSLRGLLLGGDDLWSFTSNRALTVIYVLRNLSFLHANQQYFADNAEFASMFASLVQKCRRAVDGVRQQLSDGNASPRLASLVVWRAVEFRKSLLLILSNIATMVNLKANGGEFLQATMELLAYFVDEQQTSDLSEDWLRDCAPVVMGDPLFGIAHVKALDGHTYYLLALESAARLTTIDVNRQVLAGKVDSDHYMTLAMACAGVLSGHQTSMMVYPGSGQNCSDKRLMWLQYALVVLSNLVTIATPQPLVASRKYTRFWITENGRTNPSLAGSGSTTNGTQQLQQQIQQQQRAAAKRPMPFVPMTYAAMAVPAEMKRFRLELATNTSLVRALLEIVLLWWTRIGVPCSRGPTPQVSDSPFNEMAERAMHVLQMLHPEHDALFAARWREWVIGCTTNTSISPMLAEVLYELVGLIPVQSAGQLQGGAHPDIC</sequence>
<accession>A0ACC1JE93</accession>
<evidence type="ECO:0000313" key="1">
    <source>
        <dbReference type="EMBL" id="KAJ1948922.1"/>
    </source>
</evidence>
<reference evidence="1" key="1">
    <citation type="submission" date="2022-07" db="EMBL/GenBank/DDBJ databases">
        <title>Phylogenomic reconstructions and comparative analyses of Kickxellomycotina fungi.</title>
        <authorList>
            <person name="Reynolds N.K."/>
            <person name="Stajich J.E."/>
            <person name="Barry K."/>
            <person name="Grigoriev I.V."/>
            <person name="Crous P."/>
            <person name="Smith M.E."/>
        </authorList>
    </citation>
    <scope>NUCLEOTIDE SEQUENCE</scope>
    <source>
        <strain evidence="1">NRRL 5244</strain>
    </source>
</reference>
<dbReference type="Proteomes" id="UP001150603">
    <property type="component" value="Unassembled WGS sequence"/>
</dbReference>
<gene>
    <name evidence="1" type="ORF">FBU59_001375</name>
</gene>
<comment type="caution">
    <text evidence="1">The sequence shown here is derived from an EMBL/GenBank/DDBJ whole genome shotgun (WGS) entry which is preliminary data.</text>
</comment>
<protein>
    <submittedName>
        <fullName evidence="1">Uncharacterized protein</fullName>
    </submittedName>
</protein>